<evidence type="ECO:0008006" key="2">
    <source>
        <dbReference type="Google" id="ProtNLM"/>
    </source>
</evidence>
<dbReference type="AlphaFoldDB" id="X1IZQ1"/>
<accession>X1IZQ1</accession>
<dbReference type="Gene3D" id="3.40.50.2000">
    <property type="entry name" value="Glycogen Phosphorylase B"/>
    <property type="match status" value="2"/>
</dbReference>
<feature type="non-terminal residue" evidence="1">
    <location>
        <position position="1"/>
    </location>
</feature>
<dbReference type="InterPro" id="IPR050194">
    <property type="entry name" value="Glycosyltransferase_grp1"/>
</dbReference>
<proteinExistence type="predicted"/>
<sequence>IDRYEFMFVVMGGGRAERGLRKLLAALDLLQIVTIVPRLKPWRSVLAAGDIFIRPVASAAFNPLLLEAMSVGAAVAGCKGGVDDLIIEDQTAVVFDPDDELSIYGSLQRLFNRREWARQLARGAQEYLRENHTVSNMISSTLRTYREAQEWFRG</sequence>
<dbReference type="GO" id="GO:0016757">
    <property type="term" value="F:glycosyltransferase activity"/>
    <property type="evidence" value="ECO:0007669"/>
    <property type="project" value="TreeGrafter"/>
</dbReference>
<dbReference type="Pfam" id="PF13692">
    <property type="entry name" value="Glyco_trans_1_4"/>
    <property type="match status" value="1"/>
</dbReference>
<protein>
    <recommendedName>
        <fullName evidence="2">Glycosyl transferase family 1 domain-containing protein</fullName>
    </recommendedName>
</protein>
<gene>
    <name evidence="1" type="ORF">S03H2_65607</name>
</gene>
<evidence type="ECO:0000313" key="1">
    <source>
        <dbReference type="EMBL" id="GAH87936.1"/>
    </source>
</evidence>
<dbReference type="EMBL" id="BARU01042742">
    <property type="protein sequence ID" value="GAH87936.1"/>
    <property type="molecule type" value="Genomic_DNA"/>
</dbReference>
<name>X1IZQ1_9ZZZZ</name>
<organism evidence="1">
    <name type="scientific">marine sediment metagenome</name>
    <dbReference type="NCBI Taxonomy" id="412755"/>
    <lineage>
        <taxon>unclassified sequences</taxon>
        <taxon>metagenomes</taxon>
        <taxon>ecological metagenomes</taxon>
    </lineage>
</organism>
<comment type="caution">
    <text evidence="1">The sequence shown here is derived from an EMBL/GenBank/DDBJ whole genome shotgun (WGS) entry which is preliminary data.</text>
</comment>
<dbReference type="SUPFAM" id="SSF53756">
    <property type="entry name" value="UDP-Glycosyltransferase/glycogen phosphorylase"/>
    <property type="match status" value="1"/>
</dbReference>
<dbReference type="PANTHER" id="PTHR45947:SF3">
    <property type="entry name" value="SULFOQUINOVOSYL TRANSFERASE SQD2"/>
    <property type="match status" value="1"/>
</dbReference>
<reference evidence="1" key="1">
    <citation type="journal article" date="2014" name="Front. Microbiol.">
        <title>High frequency of phylogenetically diverse reductive dehalogenase-homologous genes in deep subseafloor sedimentary metagenomes.</title>
        <authorList>
            <person name="Kawai M."/>
            <person name="Futagami T."/>
            <person name="Toyoda A."/>
            <person name="Takaki Y."/>
            <person name="Nishi S."/>
            <person name="Hori S."/>
            <person name="Arai W."/>
            <person name="Tsubouchi T."/>
            <person name="Morono Y."/>
            <person name="Uchiyama I."/>
            <person name="Ito T."/>
            <person name="Fujiyama A."/>
            <person name="Inagaki F."/>
            <person name="Takami H."/>
        </authorList>
    </citation>
    <scope>NUCLEOTIDE SEQUENCE</scope>
    <source>
        <strain evidence="1">Expedition CK06-06</strain>
    </source>
</reference>
<dbReference type="PANTHER" id="PTHR45947">
    <property type="entry name" value="SULFOQUINOVOSYL TRANSFERASE SQD2"/>
    <property type="match status" value="1"/>
</dbReference>